<reference evidence="2 3" key="1">
    <citation type="submission" date="2019-04" db="EMBL/GenBank/DDBJ databases">
        <title>Pedobacter sp. RP-3-15 sp. nov., isolated from Arctic soil.</title>
        <authorList>
            <person name="Dahal R.H."/>
            <person name="Kim D.-U."/>
        </authorList>
    </citation>
    <scope>NUCLEOTIDE SEQUENCE [LARGE SCALE GENOMIC DNA]</scope>
    <source>
        <strain evidence="2 3">RP-3-15</strain>
    </source>
</reference>
<accession>A0A4U1CNW5</accession>
<dbReference type="AlphaFoldDB" id="A0A4U1CNW5"/>
<dbReference type="InterPro" id="IPR020843">
    <property type="entry name" value="ER"/>
</dbReference>
<dbReference type="OrthoDB" id="9787435at2"/>
<evidence type="ECO:0000313" key="3">
    <source>
        <dbReference type="Proteomes" id="UP000307244"/>
    </source>
</evidence>
<dbReference type="InterPro" id="IPR013154">
    <property type="entry name" value="ADH-like_N"/>
</dbReference>
<gene>
    <name evidence="2" type="ORF">FA047_02295</name>
</gene>
<dbReference type="SUPFAM" id="SSF50129">
    <property type="entry name" value="GroES-like"/>
    <property type="match status" value="1"/>
</dbReference>
<dbReference type="InterPro" id="IPR036291">
    <property type="entry name" value="NAD(P)-bd_dom_sf"/>
</dbReference>
<dbReference type="Pfam" id="PF08240">
    <property type="entry name" value="ADH_N"/>
    <property type="match status" value="1"/>
</dbReference>
<dbReference type="EMBL" id="SWBQ01000001">
    <property type="protein sequence ID" value="TKC08946.1"/>
    <property type="molecule type" value="Genomic_DNA"/>
</dbReference>
<sequence length="321" mass="35079">MKAVVYKKYGPPQVAELAEVAKPVPKRNEVLVKVHASTVNRTDAGYRSAQYFISRFFTGLLRPKNQILGCEFAGCVEEIGAGVTLFEKGDRVFGFNDASAGGHAEFLTIAETDAITLIPKQLSYIAAAPIAEGAHYALGDIRAAGVTKGQLVLVNGATGAIGSAAVQLLKYFGATVTATCATKNKELVKSFGADHIIDYETSDFTNTEQKFDFIFDAVGKSSFKKCKPLLRKQGIYISTELGRYSANIFLALITPVFKGKKVMFPLPTMNKEVIQFLKDLVEKGSFVPVIDRIYNMEQIVEAYTYVESKQKVGNVVLQIVF</sequence>
<dbReference type="SMART" id="SM00829">
    <property type="entry name" value="PKS_ER"/>
    <property type="match status" value="1"/>
</dbReference>
<proteinExistence type="predicted"/>
<organism evidence="2 3">
    <name type="scientific">Pedobacter frigoris</name>
    <dbReference type="NCBI Taxonomy" id="2571272"/>
    <lineage>
        <taxon>Bacteria</taxon>
        <taxon>Pseudomonadati</taxon>
        <taxon>Bacteroidota</taxon>
        <taxon>Sphingobacteriia</taxon>
        <taxon>Sphingobacteriales</taxon>
        <taxon>Sphingobacteriaceae</taxon>
        <taxon>Pedobacter</taxon>
    </lineage>
</organism>
<keyword evidence="3" id="KW-1185">Reference proteome</keyword>
<dbReference type="PANTHER" id="PTHR44013">
    <property type="entry name" value="ZINC-TYPE ALCOHOL DEHYDROGENASE-LIKE PROTEIN C16A3.02C"/>
    <property type="match status" value="1"/>
</dbReference>
<dbReference type="PANTHER" id="PTHR44013:SF1">
    <property type="entry name" value="ZINC-TYPE ALCOHOL DEHYDROGENASE-LIKE PROTEIN C16A3.02C"/>
    <property type="match status" value="1"/>
</dbReference>
<dbReference type="Gene3D" id="3.90.180.10">
    <property type="entry name" value="Medium-chain alcohol dehydrogenases, catalytic domain"/>
    <property type="match status" value="1"/>
</dbReference>
<evidence type="ECO:0000313" key="2">
    <source>
        <dbReference type="EMBL" id="TKC08946.1"/>
    </source>
</evidence>
<dbReference type="InterPro" id="IPR052733">
    <property type="entry name" value="Chloroplast_QOR"/>
</dbReference>
<dbReference type="SUPFAM" id="SSF51735">
    <property type="entry name" value="NAD(P)-binding Rossmann-fold domains"/>
    <property type="match status" value="1"/>
</dbReference>
<name>A0A4U1CNW5_9SPHI</name>
<feature type="domain" description="Enoyl reductase (ER)" evidence="1">
    <location>
        <begin position="10"/>
        <end position="317"/>
    </location>
</feature>
<dbReference type="Gene3D" id="3.40.50.720">
    <property type="entry name" value="NAD(P)-binding Rossmann-like Domain"/>
    <property type="match status" value="1"/>
</dbReference>
<dbReference type="Proteomes" id="UP000307244">
    <property type="component" value="Unassembled WGS sequence"/>
</dbReference>
<evidence type="ECO:0000259" key="1">
    <source>
        <dbReference type="SMART" id="SM00829"/>
    </source>
</evidence>
<protein>
    <submittedName>
        <fullName evidence="2">NAD(P)-dependent alcohol dehydrogenase</fullName>
    </submittedName>
</protein>
<dbReference type="CDD" id="cd08267">
    <property type="entry name" value="MDR1"/>
    <property type="match status" value="1"/>
</dbReference>
<dbReference type="RefSeq" id="WP_136834364.1">
    <property type="nucleotide sequence ID" value="NZ_SWBQ01000001.1"/>
</dbReference>
<comment type="caution">
    <text evidence="2">The sequence shown here is derived from an EMBL/GenBank/DDBJ whole genome shotgun (WGS) entry which is preliminary data.</text>
</comment>
<dbReference type="GO" id="GO:0016491">
    <property type="term" value="F:oxidoreductase activity"/>
    <property type="evidence" value="ECO:0007669"/>
    <property type="project" value="InterPro"/>
</dbReference>
<dbReference type="Pfam" id="PF13602">
    <property type="entry name" value="ADH_zinc_N_2"/>
    <property type="match status" value="1"/>
</dbReference>
<dbReference type="InterPro" id="IPR011032">
    <property type="entry name" value="GroES-like_sf"/>
</dbReference>